<dbReference type="EMBL" id="LJJR01000004">
    <property type="protein sequence ID" value="KPD32834.1"/>
    <property type="molecule type" value="Genomic_DNA"/>
</dbReference>
<comment type="caution">
    <text evidence="1">The sequence shown here is derived from an EMBL/GenBank/DDBJ whole genome shotgun (WGS) entry which is preliminary data.</text>
</comment>
<evidence type="ECO:0000313" key="2">
    <source>
        <dbReference type="Proteomes" id="UP000053099"/>
    </source>
</evidence>
<dbReference type="PATRIC" id="fig|37636.3.peg.1390"/>
<reference evidence="1 2" key="1">
    <citation type="submission" date="2015-09" db="EMBL/GenBank/DDBJ databases">
        <title>Draft genome sequence of Thermus scotoductus strain K1 isolated from a geothermal spring in Nagorno-Karabakh, Armenia.</title>
        <authorList>
            <person name="Saghatelyan A."/>
            <person name="Poghosyan L."/>
            <person name="Panosyan H."/>
            <person name="Birkeland N.-K."/>
        </authorList>
    </citation>
    <scope>NUCLEOTIDE SEQUENCE [LARGE SCALE GENOMIC DNA]</scope>
    <source>
        <strain evidence="1 2">K1</strain>
    </source>
</reference>
<dbReference type="Proteomes" id="UP000053099">
    <property type="component" value="Unassembled WGS sequence"/>
</dbReference>
<accession>A0A0N0ZPR2</accession>
<proteinExistence type="predicted"/>
<dbReference type="AlphaFoldDB" id="A0A0N0ZPR2"/>
<gene>
    <name evidence="1" type="ORF">AN926_01140</name>
</gene>
<evidence type="ECO:0000313" key="1">
    <source>
        <dbReference type="EMBL" id="KPD32834.1"/>
    </source>
</evidence>
<protein>
    <submittedName>
        <fullName evidence="1">Uncharacterized protein</fullName>
    </submittedName>
</protein>
<sequence>MPYGGFDVYIDGILLAVGLLGACSQAPQGVKPQVAVGASVTVEKTAVPKFKRTYRWTIEKKVTDPASGTLTLAPGQSYLVKYAVYLVGTPTDSDFQVEGTVTIKNTGGVDVLLEAPSDTLSSGETVTLNCGVSFPYTLPAGQALSCTYSQALPNGQSRTNTATVNWTSNGESGTASGQASFAFTTPTQVVDGSVQVSDPSATPVSAISGITPEGVISQTYFFERWVSFDKCGEYQVDNTATFTTSTTQTQGSASATVKVSVPCAGGCTLTQGYWKTHSRYGPAPYDDTWAKIGEDTPFFISSQSYHQVLWTSPRGNAYYILAHQYIAAKLNTLNGASTTPEVDAALAWAEGFFGTYKPTDSLSKTLANQAKGYAATLDSYNNGLIGPGHCSE</sequence>
<name>A0A0N0ZPR2_THESC</name>
<organism evidence="1 2">
    <name type="scientific">Thermus scotoductus</name>
    <dbReference type="NCBI Taxonomy" id="37636"/>
    <lineage>
        <taxon>Bacteria</taxon>
        <taxon>Thermotogati</taxon>
        <taxon>Deinococcota</taxon>
        <taxon>Deinococci</taxon>
        <taxon>Thermales</taxon>
        <taxon>Thermaceae</taxon>
        <taxon>Thermus</taxon>
    </lineage>
</organism>